<dbReference type="Pfam" id="PF12672">
    <property type="entry name" value="DUF3793"/>
    <property type="match status" value="1"/>
</dbReference>
<dbReference type="RefSeq" id="WP_343185309.1">
    <property type="nucleotide sequence ID" value="NZ_JBCITM010000004.1"/>
</dbReference>
<dbReference type="InterPro" id="IPR024523">
    <property type="entry name" value="DUF3793"/>
</dbReference>
<sequence length="213" mass="24905">MALTKEQCWWQMCDESREKECSQTSLSHHHVFLRWMADKLAPVLLGAKTAELLCFRLTAEEQLRHLSSITALLDQSDKVGYRTFKTVNGRYRVLFYHYHSLQNMKDDHRNQRFLLQRGYVVNDTLEKLLDQLVDHMENGTLPHEIGLFLGYPLKDVMGFIGHPSLKLTKVTGWRVYGDPEPSDRRYRLIQEARKQIQLQMERLDPCGVIQAAC</sequence>
<dbReference type="EMBL" id="JBCITM010000004">
    <property type="protein sequence ID" value="MEN1759985.1"/>
    <property type="molecule type" value="Genomic_DNA"/>
</dbReference>
<reference evidence="1 2" key="1">
    <citation type="submission" date="2024-04" db="EMBL/GenBank/DDBJ databases">
        <title>Genome sequencing and metabolic network reconstruction of aminoacids and betaine degradation by Anoxynatronum sibiricum.</title>
        <authorList>
            <person name="Detkova E.N."/>
            <person name="Boltjanskaja Y.V."/>
            <person name="Mardanov A.V."/>
            <person name="Kevbrin V."/>
        </authorList>
    </citation>
    <scope>NUCLEOTIDE SEQUENCE [LARGE SCALE GENOMIC DNA]</scope>
    <source>
        <strain evidence="1 2">Z-7981</strain>
    </source>
</reference>
<name>A0ABU9VSZ6_9CLOT</name>
<comment type="caution">
    <text evidence="1">The sequence shown here is derived from an EMBL/GenBank/DDBJ whole genome shotgun (WGS) entry which is preliminary data.</text>
</comment>
<gene>
    <name evidence="1" type="ORF">AAIG11_05855</name>
</gene>
<dbReference type="Proteomes" id="UP001407405">
    <property type="component" value="Unassembled WGS sequence"/>
</dbReference>
<keyword evidence="2" id="KW-1185">Reference proteome</keyword>
<protein>
    <submittedName>
        <fullName evidence="1">DUF3793 family protein</fullName>
    </submittedName>
</protein>
<organism evidence="1 2">
    <name type="scientific">Anoxynatronum sibiricum</name>
    <dbReference type="NCBI Taxonomy" id="210623"/>
    <lineage>
        <taxon>Bacteria</taxon>
        <taxon>Bacillati</taxon>
        <taxon>Bacillota</taxon>
        <taxon>Clostridia</taxon>
        <taxon>Eubacteriales</taxon>
        <taxon>Clostridiaceae</taxon>
        <taxon>Anoxynatronum</taxon>
    </lineage>
</organism>
<accession>A0ABU9VSZ6</accession>
<evidence type="ECO:0000313" key="2">
    <source>
        <dbReference type="Proteomes" id="UP001407405"/>
    </source>
</evidence>
<proteinExistence type="predicted"/>
<evidence type="ECO:0000313" key="1">
    <source>
        <dbReference type="EMBL" id="MEN1759985.1"/>
    </source>
</evidence>